<evidence type="ECO:0000313" key="2">
    <source>
        <dbReference type="EMBL" id="ADE16045.1"/>
    </source>
</evidence>
<dbReference type="EMBL" id="CP001798">
    <property type="protein sequence ID" value="ADE16045.1"/>
    <property type="molecule type" value="Genomic_DNA"/>
</dbReference>
<organism evidence="2 3">
    <name type="scientific">Nitrosococcus halophilus (strain Nc4)</name>
    <dbReference type="NCBI Taxonomy" id="472759"/>
    <lineage>
        <taxon>Bacteria</taxon>
        <taxon>Pseudomonadati</taxon>
        <taxon>Pseudomonadota</taxon>
        <taxon>Gammaproteobacteria</taxon>
        <taxon>Chromatiales</taxon>
        <taxon>Chromatiaceae</taxon>
        <taxon>Nitrosococcus</taxon>
    </lineage>
</organism>
<dbReference type="HOGENOM" id="CLU_116714_0_0_6"/>
<dbReference type="Pfam" id="PF09411">
    <property type="entry name" value="PagL"/>
    <property type="match status" value="1"/>
</dbReference>
<dbReference type="STRING" id="472759.Nhal_2985"/>
<dbReference type="eggNOG" id="ENOG5031K9Q">
    <property type="taxonomic scope" value="Bacteria"/>
</dbReference>
<dbReference type="InterPro" id="IPR018550">
    <property type="entry name" value="Lipid-A_deacylase-rel"/>
</dbReference>
<evidence type="ECO:0008006" key="4">
    <source>
        <dbReference type="Google" id="ProtNLM"/>
    </source>
</evidence>
<feature type="signal peptide" evidence="1">
    <location>
        <begin position="1"/>
        <end position="24"/>
    </location>
</feature>
<evidence type="ECO:0000256" key="1">
    <source>
        <dbReference type="SAM" id="SignalP"/>
    </source>
</evidence>
<dbReference type="Gene3D" id="2.40.160.20">
    <property type="match status" value="1"/>
</dbReference>
<protein>
    <recommendedName>
        <fullName evidence="4">Lipid A 3-O-deacylase-related protein</fullName>
    </recommendedName>
</protein>
<evidence type="ECO:0000313" key="3">
    <source>
        <dbReference type="Proteomes" id="UP000001844"/>
    </source>
</evidence>
<feature type="chain" id="PRO_5003069752" description="Lipid A 3-O-deacylase-related protein" evidence="1">
    <location>
        <begin position="25"/>
        <end position="180"/>
    </location>
</feature>
<proteinExistence type="predicted"/>
<sequence length="180" mass="19771">MKAFLRTIIGAMLAFFAWSQPILAEETQRPPFSIGDIEFLGNEPSYLDLGAGAFDFNDDETSAAGYIEYRYGKKLFFIGPVLGIMANTDGGVFGYGGLYANIKYQKLIVTPLVTLGGYHQGGSKDLGGTFQFRTGINFAYQFDRGSRLGIRLAHVSNASIHDRNPGENEIFLTYALPLAF</sequence>
<reference evidence="3" key="1">
    <citation type="submission" date="2010-04" db="EMBL/GenBank/DDBJ databases">
        <title>Complete genome sequence of Nitrosococcus halophilus Nc4, a salt-adapted, aerobic obligate ammonia-oxidizing sulfur purple bacterium.</title>
        <authorList>
            <consortium name="US DOE Joint Genome Institute"/>
            <person name="Campbell M.A."/>
            <person name="Malfatti S.A."/>
            <person name="Chain P.S.G."/>
            <person name="Heidelberg J.F."/>
            <person name="Ward B.B."/>
            <person name="Klotz M.G."/>
        </authorList>
    </citation>
    <scope>NUCLEOTIDE SEQUENCE [LARGE SCALE GENOMIC DNA]</scope>
    <source>
        <strain evidence="3">Nc4</strain>
    </source>
</reference>
<dbReference type="Proteomes" id="UP000001844">
    <property type="component" value="Chromosome"/>
</dbReference>
<dbReference type="RefSeq" id="WP_013033895.1">
    <property type="nucleotide sequence ID" value="NC_013960.1"/>
</dbReference>
<keyword evidence="3" id="KW-1185">Reference proteome</keyword>
<dbReference type="KEGG" id="nhl:Nhal_2985"/>
<name>D5BYQ7_NITHN</name>
<gene>
    <name evidence="2" type="ordered locus">Nhal_2985</name>
</gene>
<accession>D5BYQ7</accession>
<dbReference type="AlphaFoldDB" id="D5BYQ7"/>
<dbReference type="OrthoDB" id="6199047at2"/>
<keyword evidence="1" id="KW-0732">Signal</keyword>